<dbReference type="InterPro" id="IPR003959">
    <property type="entry name" value="ATPase_AAA_core"/>
</dbReference>
<protein>
    <recommendedName>
        <fullName evidence="3">ATPase AAA-type core domain-containing protein</fullName>
    </recommendedName>
</protein>
<dbReference type="Gene3D" id="3.40.50.300">
    <property type="entry name" value="P-loop containing nucleotide triphosphate hydrolases"/>
    <property type="match status" value="1"/>
</dbReference>
<dbReference type="GO" id="GO:0005737">
    <property type="term" value="C:cytoplasm"/>
    <property type="evidence" value="ECO:0007669"/>
    <property type="project" value="TreeGrafter"/>
</dbReference>
<dbReference type="SUPFAM" id="SSF52540">
    <property type="entry name" value="P-loop containing nucleoside triphosphate hydrolases"/>
    <property type="match status" value="1"/>
</dbReference>
<dbReference type="EMBL" id="BAABME010002598">
    <property type="protein sequence ID" value="GAA0155344.1"/>
    <property type="molecule type" value="Genomic_DNA"/>
</dbReference>
<gene>
    <name evidence="4" type="ORF">LIER_13095</name>
</gene>
<dbReference type="GO" id="GO:0005524">
    <property type="term" value="F:ATP binding"/>
    <property type="evidence" value="ECO:0007669"/>
    <property type="project" value="UniProtKB-KW"/>
</dbReference>
<dbReference type="PANTHER" id="PTHR11638">
    <property type="entry name" value="ATP-DEPENDENT CLP PROTEASE"/>
    <property type="match status" value="1"/>
</dbReference>
<dbReference type="GO" id="GO:0034605">
    <property type="term" value="P:cellular response to heat"/>
    <property type="evidence" value="ECO:0007669"/>
    <property type="project" value="TreeGrafter"/>
</dbReference>
<evidence type="ECO:0000313" key="4">
    <source>
        <dbReference type="EMBL" id="GAA0155344.1"/>
    </source>
</evidence>
<dbReference type="InterPro" id="IPR050130">
    <property type="entry name" value="ClpA_ClpB"/>
</dbReference>
<dbReference type="Proteomes" id="UP001454036">
    <property type="component" value="Unassembled WGS sequence"/>
</dbReference>
<evidence type="ECO:0000256" key="2">
    <source>
        <dbReference type="ARBA" id="ARBA00022840"/>
    </source>
</evidence>
<keyword evidence="1" id="KW-0547">Nucleotide-binding</keyword>
<evidence type="ECO:0000256" key="1">
    <source>
        <dbReference type="ARBA" id="ARBA00022741"/>
    </source>
</evidence>
<organism evidence="4 5">
    <name type="scientific">Lithospermum erythrorhizon</name>
    <name type="common">Purple gromwell</name>
    <name type="synonym">Lithospermum officinale var. erythrorhizon</name>
    <dbReference type="NCBI Taxonomy" id="34254"/>
    <lineage>
        <taxon>Eukaryota</taxon>
        <taxon>Viridiplantae</taxon>
        <taxon>Streptophyta</taxon>
        <taxon>Embryophyta</taxon>
        <taxon>Tracheophyta</taxon>
        <taxon>Spermatophyta</taxon>
        <taxon>Magnoliopsida</taxon>
        <taxon>eudicotyledons</taxon>
        <taxon>Gunneridae</taxon>
        <taxon>Pentapetalae</taxon>
        <taxon>asterids</taxon>
        <taxon>lamiids</taxon>
        <taxon>Boraginales</taxon>
        <taxon>Boraginaceae</taxon>
        <taxon>Boraginoideae</taxon>
        <taxon>Lithospermeae</taxon>
        <taxon>Lithospermum</taxon>
    </lineage>
</organism>
<dbReference type="InterPro" id="IPR001270">
    <property type="entry name" value="ClpA/B"/>
</dbReference>
<keyword evidence="5" id="KW-1185">Reference proteome</keyword>
<evidence type="ECO:0000259" key="3">
    <source>
        <dbReference type="Pfam" id="PF07724"/>
    </source>
</evidence>
<reference evidence="4 5" key="1">
    <citation type="submission" date="2024-01" db="EMBL/GenBank/DDBJ databases">
        <title>The complete chloroplast genome sequence of Lithospermum erythrorhizon: insights into the phylogenetic relationship among Boraginaceae species and the maternal lineages of purple gromwells.</title>
        <authorList>
            <person name="Okada T."/>
            <person name="Watanabe K."/>
        </authorList>
    </citation>
    <scope>NUCLEOTIDE SEQUENCE [LARGE SCALE GENOMIC DNA]</scope>
</reference>
<name>A0AAV3PU81_LITER</name>
<dbReference type="GO" id="GO:0016887">
    <property type="term" value="F:ATP hydrolysis activity"/>
    <property type="evidence" value="ECO:0007669"/>
    <property type="project" value="InterPro"/>
</dbReference>
<dbReference type="PANTHER" id="PTHR11638:SF18">
    <property type="entry name" value="HEAT SHOCK PROTEIN 104"/>
    <property type="match status" value="1"/>
</dbReference>
<accession>A0AAV3PU81</accession>
<comment type="caution">
    <text evidence="4">The sequence shown here is derived from an EMBL/GenBank/DDBJ whole genome shotgun (WGS) entry which is preliminary data.</text>
</comment>
<keyword evidence="2" id="KW-0067">ATP-binding</keyword>
<feature type="domain" description="ATPase AAA-type core" evidence="3">
    <location>
        <begin position="98"/>
        <end position="221"/>
    </location>
</feature>
<dbReference type="Pfam" id="PF07724">
    <property type="entry name" value="AAA_2"/>
    <property type="match status" value="1"/>
</dbReference>
<dbReference type="AlphaFoldDB" id="A0AAV3PU81"/>
<dbReference type="InterPro" id="IPR027417">
    <property type="entry name" value="P-loop_NTPase"/>
</dbReference>
<sequence length="331" mass="37749">MEPKKFIEHIKRTVDNIIANFRHRTCERLQPGSVTVDTIVQAARMLIGIPPSWVLNSCQPRLQGLRQRLCRRIVGQKHIINAITNALSSPGSCERVGRPIASFLFLNGACFFQNELCIALSEELFDSNNLLIKCGMLDYTDVLPSEDSNGIRARKRILDAVRSNPFCVLLLENVDKANKKTIGFLCDILSGDWQTNNPWNVDFSNTLILMTSEVGKNKFKICDCNFLDLKRPIDESGLEKVDDDCFLLAAFRQPGGGVALRKWLDEHIVPKLYDMASGAIDTLIGTNELSYKLELDDPRDDYIRKDSAKSFQLLRSQYYREKRLFYVYICR</sequence>
<evidence type="ECO:0000313" key="5">
    <source>
        <dbReference type="Proteomes" id="UP001454036"/>
    </source>
</evidence>
<dbReference type="PRINTS" id="PR00300">
    <property type="entry name" value="CLPPROTEASEA"/>
</dbReference>
<proteinExistence type="predicted"/>